<evidence type="ECO:0000313" key="10">
    <source>
        <dbReference type="Proteomes" id="UP001175271"/>
    </source>
</evidence>
<dbReference type="PROSITE" id="PS00216">
    <property type="entry name" value="SUGAR_TRANSPORT_1"/>
    <property type="match status" value="1"/>
</dbReference>
<keyword evidence="3" id="KW-0813">Transport</keyword>
<dbReference type="PROSITE" id="PS00217">
    <property type="entry name" value="SUGAR_TRANSPORT_2"/>
    <property type="match status" value="1"/>
</dbReference>
<dbReference type="PANTHER" id="PTHR48020:SF12">
    <property type="entry name" value="PROTON MYO-INOSITOL COTRANSPORTER"/>
    <property type="match status" value="1"/>
</dbReference>
<evidence type="ECO:0000256" key="2">
    <source>
        <dbReference type="ARBA" id="ARBA00010992"/>
    </source>
</evidence>
<keyword evidence="10" id="KW-1185">Reference proteome</keyword>
<dbReference type="GO" id="GO:0005366">
    <property type="term" value="F:myo-inositol:proton symporter activity"/>
    <property type="evidence" value="ECO:0007669"/>
    <property type="project" value="TreeGrafter"/>
</dbReference>
<feature type="transmembrane region" description="Helical" evidence="7">
    <location>
        <begin position="100"/>
        <end position="119"/>
    </location>
</feature>
<dbReference type="EMBL" id="JAUCMV010000004">
    <property type="protein sequence ID" value="KAK0402251.1"/>
    <property type="molecule type" value="Genomic_DNA"/>
</dbReference>
<dbReference type="PANTHER" id="PTHR48020">
    <property type="entry name" value="PROTON MYO-INOSITOL COTRANSPORTER"/>
    <property type="match status" value="1"/>
</dbReference>
<feature type="transmembrane region" description="Helical" evidence="7">
    <location>
        <begin position="363"/>
        <end position="386"/>
    </location>
</feature>
<dbReference type="AlphaFoldDB" id="A0AA39HBL3"/>
<evidence type="ECO:0000256" key="1">
    <source>
        <dbReference type="ARBA" id="ARBA00004141"/>
    </source>
</evidence>
<protein>
    <recommendedName>
        <fullName evidence="8">Major facilitator superfamily (MFS) profile domain-containing protein</fullName>
    </recommendedName>
</protein>
<gene>
    <name evidence="9" type="ORF">QR680_016233</name>
</gene>
<evidence type="ECO:0000313" key="9">
    <source>
        <dbReference type="EMBL" id="KAK0402251.1"/>
    </source>
</evidence>
<dbReference type="InterPro" id="IPR020846">
    <property type="entry name" value="MFS_dom"/>
</dbReference>
<feature type="transmembrane region" description="Helical" evidence="7">
    <location>
        <begin position="158"/>
        <end position="183"/>
    </location>
</feature>
<comment type="similarity">
    <text evidence="2">Belongs to the major facilitator superfamily. Sugar transporter (TC 2.A.1.1) family.</text>
</comment>
<name>A0AA39HBL3_9BILA</name>
<dbReference type="Gene3D" id="1.20.1250.20">
    <property type="entry name" value="MFS general substrate transporter like domains"/>
    <property type="match status" value="2"/>
</dbReference>
<feature type="transmembrane region" description="Helical" evidence="7">
    <location>
        <begin position="483"/>
        <end position="507"/>
    </location>
</feature>
<feature type="domain" description="Major facilitator superfamily (MFS) profile" evidence="8">
    <location>
        <begin position="31"/>
        <end position="574"/>
    </location>
</feature>
<dbReference type="PROSITE" id="PS50850">
    <property type="entry name" value="MFS"/>
    <property type="match status" value="1"/>
</dbReference>
<dbReference type="InterPro" id="IPR005829">
    <property type="entry name" value="Sugar_transporter_CS"/>
</dbReference>
<feature type="transmembrane region" description="Helical" evidence="7">
    <location>
        <begin position="68"/>
        <end position="88"/>
    </location>
</feature>
<feature type="transmembrane region" description="Helical" evidence="7">
    <location>
        <begin position="27"/>
        <end position="56"/>
    </location>
</feature>
<accession>A0AA39HBL3</accession>
<feature type="transmembrane region" description="Helical" evidence="7">
    <location>
        <begin position="189"/>
        <end position="211"/>
    </location>
</feature>
<dbReference type="InterPro" id="IPR036259">
    <property type="entry name" value="MFS_trans_sf"/>
</dbReference>
<keyword evidence="5 7" id="KW-1133">Transmembrane helix</keyword>
<evidence type="ECO:0000256" key="6">
    <source>
        <dbReference type="ARBA" id="ARBA00023136"/>
    </source>
</evidence>
<reference evidence="9" key="1">
    <citation type="submission" date="2023-06" db="EMBL/GenBank/DDBJ databases">
        <title>Genomic analysis of the entomopathogenic nematode Steinernema hermaphroditum.</title>
        <authorList>
            <person name="Schwarz E.M."/>
            <person name="Heppert J.K."/>
            <person name="Baniya A."/>
            <person name="Schwartz H.T."/>
            <person name="Tan C.-H."/>
            <person name="Antoshechkin I."/>
            <person name="Sternberg P.W."/>
            <person name="Goodrich-Blair H."/>
            <person name="Dillman A.R."/>
        </authorList>
    </citation>
    <scope>NUCLEOTIDE SEQUENCE</scope>
    <source>
        <strain evidence="9">PS9179</strain>
        <tissue evidence="9">Whole animal</tissue>
    </source>
</reference>
<proteinExistence type="inferred from homology"/>
<dbReference type="InterPro" id="IPR005828">
    <property type="entry name" value="MFS_sugar_transport-like"/>
</dbReference>
<dbReference type="Pfam" id="PF00083">
    <property type="entry name" value="Sugar_tr"/>
    <property type="match status" value="2"/>
</dbReference>
<dbReference type="InterPro" id="IPR003663">
    <property type="entry name" value="Sugar/inositol_transpt"/>
</dbReference>
<evidence type="ECO:0000256" key="7">
    <source>
        <dbReference type="SAM" id="Phobius"/>
    </source>
</evidence>
<comment type="caution">
    <text evidence="9">The sequence shown here is derived from an EMBL/GenBank/DDBJ whole genome shotgun (WGS) entry which is preliminary data.</text>
</comment>
<dbReference type="GO" id="GO:0016324">
    <property type="term" value="C:apical plasma membrane"/>
    <property type="evidence" value="ECO:0007669"/>
    <property type="project" value="TreeGrafter"/>
</dbReference>
<dbReference type="Proteomes" id="UP001175271">
    <property type="component" value="Unassembled WGS sequence"/>
</dbReference>
<comment type="subcellular location">
    <subcellularLocation>
        <location evidence="1">Membrane</location>
        <topology evidence="1">Multi-pass membrane protein</topology>
    </subcellularLocation>
</comment>
<feature type="transmembrane region" description="Helical" evidence="7">
    <location>
        <begin position="552"/>
        <end position="570"/>
    </location>
</feature>
<dbReference type="PRINTS" id="PR00171">
    <property type="entry name" value="SUGRTRNSPORT"/>
</dbReference>
<evidence type="ECO:0000256" key="5">
    <source>
        <dbReference type="ARBA" id="ARBA00022989"/>
    </source>
</evidence>
<dbReference type="SUPFAM" id="SSF103473">
    <property type="entry name" value="MFS general substrate transporter"/>
    <property type="match status" value="2"/>
</dbReference>
<feature type="transmembrane region" description="Helical" evidence="7">
    <location>
        <begin position="125"/>
        <end position="146"/>
    </location>
</feature>
<organism evidence="9 10">
    <name type="scientific">Steinernema hermaphroditum</name>
    <dbReference type="NCBI Taxonomy" id="289476"/>
    <lineage>
        <taxon>Eukaryota</taxon>
        <taxon>Metazoa</taxon>
        <taxon>Ecdysozoa</taxon>
        <taxon>Nematoda</taxon>
        <taxon>Chromadorea</taxon>
        <taxon>Rhabditida</taxon>
        <taxon>Tylenchina</taxon>
        <taxon>Panagrolaimomorpha</taxon>
        <taxon>Strongyloidoidea</taxon>
        <taxon>Steinernematidae</taxon>
        <taxon>Steinernema</taxon>
    </lineage>
</organism>
<keyword evidence="6 7" id="KW-0472">Membrane</keyword>
<feature type="transmembrane region" description="Helical" evidence="7">
    <location>
        <begin position="519"/>
        <end position="540"/>
    </location>
</feature>
<keyword evidence="4 7" id="KW-0812">Transmembrane</keyword>
<evidence type="ECO:0000256" key="4">
    <source>
        <dbReference type="ARBA" id="ARBA00022692"/>
    </source>
</evidence>
<dbReference type="InterPro" id="IPR050814">
    <property type="entry name" value="Myo-inositol_Transporter"/>
</dbReference>
<sequence length="614" mass="67778">MVSSASIAANESTDSVKPKHDPELNSFLFILAAMAVIGGFLFGYDTGIVSATMLYTPENAGMRPMGNIWKEVIVSITPGMAGLGCLLAGPSADKFGRRKIIMASSFLFTVGALICAAAPEKITLLIGRILLGLAIGFASMMVPVYVGEASPAHMRGRLVAGFNIMIVFGQVMSNVIGGGLSYIDPYNVGWRLMFGFAAIPSIIQLVGFLFLPESPRWLYGHGFEKQARDVLNKIYCNNQEWVEYEMNEIAAVHAQETLAADFRGDRSVFWRILETPHVRKALFIGCALQAFQQLSGINTIMYYTSMIIKSAGVRDNHTIIWLSVGISCKFEGPNNDHCENSLACQLIGNFIPVFFIDRVGRRILFIVSVTGVLISLLLMGGSFYAINRDSATVEALPTLNLSTTSLWSGEQMDRCKALSNCDFCITDEHCGFCSQSSSSHVGYCLPLDLEHPDDSKMCAQMSFNGSSEQNIWNTSFCHTKYTVWPIIVMVVYLLIFAIGFSPVPWVANSEFYPTWARSTCVGFATFNNWFFNLLVSLTFLSLNEAVTKYGTFFIYAGVTVIALLFGIFMLPETKGRSIDEVELMFMTGEQRGKLEEIYRRRKSLACGSVGNLQL</sequence>
<evidence type="ECO:0000256" key="3">
    <source>
        <dbReference type="ARBA" id="ARBA00022448"/>
    </source>
</evidence>
<evidence type="ECO:0000259" key="8">
    <source>
        <dbReference type="PROSITE" id="PS50850"/>
    </source>
</evidence>